<evidence type="ECO:0000313" key="2">
    <source>
        <dbReference type="Proteomes" id="UP000274578"/>
    </source>
</evidence>
<evidence type="ECO:0000313" key="1">
    <source>
        <dbReference type="EMBL" id="VEH16686.1"/>
    </source>
</evidence>
<proteinExistence type="predicted"/>
<name>A0A3S5EPH3_9BACT</name>
<accession>A0A3S5EPH3</accession>
<dbReference type="Proteomes" id="UP000274578">
    <property type="component" value="Chromosome 1"/>
</dbReference>
<reference evidence="1 2" key="1">
    <citation type="submission" date="2018-12" db="EMBL/GenBank/DDBJ databases">
        <authorList>
            <consortium name="Pathogen Informatics"/>
        </authorList>
    </citation>
    <scope>NUCLEOTIDE SEQUENCE [LARGE SCALE GENOMIC DNA]</scope>
    <source>
        <strain evidence="1 2">NCTC13071</strain>
    </source>
</reference>
<protein>
    <recommendedName>
        <fullName evidence="3">Tetratricopeptide repeat protein</fullName>
    </recommendedName>
</protein>
<dbReference type="EMBL" id="LR134384">
    <property type="protein sequence ID" value="VEH16686.1"/>
    <property type="molecule type" value="Genomic_DNA"/>
</dbReference>
<dbReference type="AlphaFoldDB" id="A0A3S5EPH3"/>
<gene>
    <name evidence="1" type="ORF">NCTC13071_02726</name>
</gene>
<sequence length="279" mass="32791">MDIKRLILHPEYMDRETLYDLRSFIALHPYYQTARILMLQNLYILHDPAFDEELRKAAICITDRRILFNMIEAAHYKVHADKSTSTQRKLHETTAENGDRTTKLIDSFLDSIPEGTEEEAKDKTRRPTPADATVDYVSYLLNLEEEEEQEQRQQKAQDRTTTLIDNFIEDGGFNLRTEEDTNEELTKNYAISYQIEDIETETPTPTLSLEPELQLQEENEGDENYFTETLARIYVKQGRYAKALEIIKRLNLNNPKKNAYFADQIRFLEKLIINNKNKK</sequence>
<dbReference type="KEGG" id="poc:NCTC13071_02726"/>
<dbReference type="GeneID" id="85013437"/>
<evidence type="ECO:0008006" key="3">
    <source>
        <dbReference type="Google" id="ProtNLM"/>
    </source>
</evidence>
<dbReference type="RefSeq" id="WP_018921029.1">
    <property type="nucleotide sequence ID" value="NZ_LR134384.1"/>
</dbReference>
<organism evidence="1 2">
    <name type="scientific">Segatella oris</name>
    <dbReference type="NCBI Taxonomy" id="28135"/>
    <lineage>
        <taxon>Bacteria</taxon>
        <taxon>Pseudomonadati</taxon>
        <taxon>Bacteroidota</taxon>
        <taxon>Bacteroidia</taxon>
        <taxon>Bacteroidales</taxon>
        <taxon>Prevotellaceae</taxon>
        <taxon>Segatella</taxon>
    </lineage>
</organism>